<proteinExistence type="predicted"/>
<organism evidence="3 4">
    <name type="scientific">Nocardiopsis exhalans</name>
    <dbReference type="NCBI Taxonomy" id="163604"/>
    <lineage>
        <taxon>Bacteria</taxon>
        <taxon>Bacillati</taxon>
        <taxon>Actinomycetota</taxon>
        <taxon>Actinomycetes</taxon>
        <taxon>Streptosporangiales</taxon>
        <taxon>Nocardiopsidaceae</taxon>
        <taxon>Nocardiopsis</taxon>
    </lineage>
</organism>
<dbReference type="EMBL" id="CP099837">
    <property type="protein sequence ID" value="USY21090.1"/>
    <property type="molecule type" value="Genomic_DNA"/>
</dbReference>
<protein>
    <submittedName>
        <fullName evidence="3">Glycosyltransferase</fullName>
    </submittedName>
</protein>
<keyword evidence="4" id="KW-1185">Reference proteome</keyword>
<dbReference type="InterPro" id="IPR029044">
    <property type="entry name" value="Nucleotide-diphossugar_trans"/>
</dbReference>
<evidence type="ECO:0000259" key="2">
    <source>
        <dbReference type="Pfam" id="PF22181"/>
    </source>
</evidence>
<dbReference type="CDD" id="cd00761">
    <property type="entry name" value="Glyco_tranf_GTA_type"/>
    <property type="match status" value="1"/>
</dbReference>
<dbReference type="SUPFAM" id="SSF53448">
    <property type="entry name" value="Nucleotide-diphospho-sugar transferases"/>
    <property type="match status" value="1"/>
</dbReference>
<evidence type="ECO:0000259" key="1">
    <source>
        <dbReference type="Pfam" id="PF00535"/>
    </source>
</evidence>
<dbReference type="Pfam" id="PF00535">
    <property type="entry name" value="Glycos_transf_2"/>
    <property type="match status" value="1"/>
</dbReference>
<name>A0ABY5DAW2_9ACTN</name>
<dbReference type="Proteomes" id="UP001055940">
    <property type="component" value="Chromosome"/>
</dbReference>
<sequence>MSAAPEVSVVVAAYNAGDLVTRCVESVERQTLGTAALECIVVDDGSTDGTGTELDGLAATRPWLRVVHQDNSGGPAGPRNTGLDLVSGRYVFFLDADDWLGEQALERMLAMATEHGSDIVLGKMVGAGGRTVPKSMFGRDQPDAPLFESRVYWALNPLKLFRKQFLQEHGLRFRTDLPVGQDQPFVAMAYLRAKRISVVGGYDCYYADLRADGKNNTRRPGGARRRLPFLRAMFELVPAEVPEGPDRDLLLRRHFQSEQREFLEHLGLEEDPEVRAEAFAVFQGFVREWCAEGVLQGLPANDRFRLELIRLGKVDEAIRAMRFKLDEEPWETTVENGRVFACYPGFRDPDVGVPDDFFDVTDELVLGHYLAEAKWSGAALKLAGTVRPDRCPPSPGARTTLLVRERGGGTEYRLPCVPVDAAGRRNPEWNARQCDEAVGFEVALPPIEVILRSGPDLGVWDLYLELEDRGVSWRTRLGSRRAPGTDVGEDVRTLVRFGRRTSRARKVTSYFVGPRSGLSLRVKRAPMRLGTFLKHFAWPTGGQHDAHLALVPFRREKPAPSRTRGTARGRG</sequence>
<dbReference type="RefSeq" id="WP_254420042.1">
    <property type="nucleotide sequence ID" value="NZ_BAAAJB010000044.1"/>
</dbReference>
<dbReference type="PANTHER" id="PTHR22916">
    <property type="entry name" value="GLYCOSYLTRANSFERASE"/>
    <property type="match status" value="1"/>
</dbReference>
<feature type="domain" description="TarS/TarP linker" evidence="2">
    <location>
        <begin position="230"/>
        <end position="319"/>
    </location>
</feature>
<dbReference type="Gene3D" id="3.90.550.10">
    <property type="entry name" value="Spore Coat Polysaccharide Biosynthesis Protein SpsA, Chain A"/>
    <property type="match status" value="1"/>
</dbReference>
<dbReference type="InterPro" id="IPR001173">
    <property type="entry name" value="Glyco_trans_2-like"/>
</dbReference>
<dbReference type="InterPro" id="IPR054028">
    <property type="entry name" value="TarS/TarP_linker"/>
</dbReference>
<feature type="domain" description="Glycosyltransferase 2-like" evidence="1">
    <location>
        <begin position="8"/>
        <end position="139"/>
    </location>
</feature>
<dbReference type="Pfam" id="PF22181">
    <property type="entry name" value="TarS_linker"/>
    <property type="match status" value="1"/>
</dbReference>
<dbReference type="PANTHER" id="PTHR22916:SF3">
    <property type="entry name" value="UDP-GLCNAC:BETAGAL BETA-1,3-N-ACETYLGLUCOSAMINYLTRANSFERASE-LIKE PROTEIN 1"/>
    <property type="match status" value="1"/>
</dbReference>
<reference evidence="3" key="1">
    <citation type="submission" date="2022-06" db="EMBL/GenBank/DDBJ databases">
        <authorList>
            <person name="Ping M."/>
        </authorList>
    </citation>
    <scope>NUCLEOTIDE SEQUENCE</scope>
    <source>
        <strain evidence="3">JCM11759T</strain>
    </source>
</reference>
<evidence type="ECO:0000313" key="3">
    <source>
        <dbReference type="EMBL" id="USY21090.1"/>
    </source>
</evidence>
<accession>A0ABY5DAW2</accession>
<evidence type="ECO:0000313" key="4">
    <source>
        <dbReference type="Proteomes" id="UP001055940"/>
    </source>
</evidence>
<gene>
    <name evidence="3" type="ORF">NE857_05470</name>
</gene>